<dbReference type="Gene3D" id="3.40.720.10">
    <property type="entry name" value="Alkaline Phosphatase, subunit A"/>
    <property type="match status" value="1"/>
</dbReference>
<reference evidence="8" key="1">
    <citation type="submission" date="2018-05" db="EMBL/GenBank/DDBJ databases">
        <authorList>
            <person name="Lanie J.A."/>
            <person name="Ng W.-L."/>
            <person name="Kazmierczak K.M."/>
            <person name="Andrzejewski T.M."/>
            <person name="Davidsen T.M."/>
            <person name="Wayne K.J."/>
            <person name="Tettelin H."/>
            <person name="Glass J.I."/>
            <person name="Rusch D."/>
            <person name="Podicherti R."/>
            <person name="Tsui H.-C.T."/>
            <person name="Winkler M.E."/>
        </authorList>
    </citation>
    <scope>NUCLEOTIDE SEQUENCE</scope>
</reference>
<proteinExistence type="inferred from homology"/>
<name>A0A382CCX8_9ZZZZ</name>
<evidence type="ECO:0000256" key="2">
    <source>
        <dbReference type="ARBA" id="ARBA00008779"/>
    </source>
</evidence>
<keyword evidence="4" id="KW-0732">Signal</keyword>
<evidence type="ECO:0000256" key="4">
    <source>
        <dbReference type="ARBA" id="ARBA00022729"/>
    </source>
</evidence>
<comment type="similarity">
    <text evidence="2">Belongs to the sulfatase family.</text>
</comment>
<feature type="non-terminal residue" evidence="8">
    <location>
        <position position="1"/>
    </location>
</feature>
<dbReference type="SUPFAM" id="SSF53649">
    <property type="entry name" value="Alkaline phosphatase-like"/>
    <property type="match status" value="1"/>
</dbReference>
<feature type="domain" description="Sulfatase N-terminal" evidence="7">
    <location>
        <begin position="92"/>
        <end position="268"/>
    </location>
</feature>
<gene>
    <name evidence="8" type="ORF">METZ01_LOCUS176819</name>
</gene>
<keyword evidence="6" id="KW-0106">Calcium</keyword>
<protein>
    <recommendedName>
        <fullName evidence="7">Sulfatase N-terminal domain-containing protein</fullName>
    </recommendedName>
</protein>
<dbReference type="CDD" id="cd16030">
    <property type="entry name" value="iduronate-2-sulfatase"/>
    <property type="match status" value="1"/>
</dbReference>
<dbReference type="AlphaFoldDB" id="A0A382CCX8"/>
<dbReference type="InterPro" id="IPR035874">
    <property type="entry name" value="IDS"/>
</dbReference>
<dbReference type="EMBL" id="UINC01033926">
    <property type="protein sequence ID" value="SVB23965.1"/>
    <property type="molecule type" value="Genomic_DNA"/>
</dbReference>
<dbReference type="InterPro" id="IPR017850">
    <property type="entry name" value="Alkaline_phosphatase_core_sf"/>
</dbReference>
<accession>A0A382CCX8</accession>
<dbReference type="InterPro" id="IPR000917">
    <property type="entry name" value="Sulfatase_N"/>
</dbReference>
<keyword evidence="3" id="KW-0479">Metal-binding</keyword>
<dbReference type="GO" id="GO:0004423">
    <property type="term" value="F:iduronate-2-sulfatase activity"/>
    <property type="evidence" value="ECO:0007669"/>
    <property type="project" value="InterPro"/>
</dbReference>
<evidence type="ECO:0000259" key="7">
    <source>
        <dbReference type="Pfam" id="PF00884"/>
    </source>
</evidence>
<dbReference type="Pfam" id="PF00884">
    <property type="entry name" value="Sulfatase"/>
    <property type="match status" value="1"/>
</dbReference>
<organism evidence="8">
    <name type="scientific">marine metagenome</name>
    <dbReference type="NCBI Taxonomy" id="408172"/>
    <lineage>
        <taxon>unclassified sequences</taxon>
        <taxon>metagenomes</taxon>
        <taxon>ecological metagenomes</taxon>
    </lineage>
</organism>
<evidence type="ECO:0000256" key="6">
    <source>
        <dbReference type="ARBA" id="ARBA00022837"/>
    </source>
</evidence>
<dbReference type="PANTHER" id="PTHR45953:SF1">
    <property type="entry name" value="IDURONATE 2-SULFATASE"/>
    <property type="match status" value="1"/>
</dbReference>
<evidence type="ECO:0000256" key="1">
    <source>
        <dbReference type="ARBA" id="ARBA00001913"/>
    </source>
</evidence>
<comment type="cofactor">
    <cofactor evidence="1">
        <name>Ca(2+)</name>
        <dbReference type="ChEBI" id="CHEBI:29108"/>
    </cofactor>
</comment>
<keyword evidence="5" id="KW-0378">Hydrolase</keyword>
<evidence type="ECO:0000256" key="3">
    <source>
        <dbReference type="ARBA" id="ARBA00022723"/>
    </source>
</evidence>
<dbReference type="PANTHER" id="PTHR45953">
    <property type="entry name" value="IDURONATE 2-SULFATASE"/>
    <property type="match status" value="1"/>
</dbReference>
<evidence type="ECO:0000256" key="5">
    <source>
        <dbReference type="ARBA" id="ARBA00022801"/>
    </source>
</evidence>
<dbReference type="GO" id="GO:0005737">
    <property type="term" value="C:cytoplasm"/>
    <property type="evidence" value="ECO:0007669"/>
    <property type="project" value="TreeGrafter"/>
</dbReference>
<evidence type="ECO:0000313" key="8">
    <source>
        <dbReference type="EMBL" id="SVB23965.1"/>
    </source>
</evidence>
<sequence length="369" mass="42549">WVSGCYKNGHAWRKYQMPGEGLSAQFLKAGYYVSGAGKIYHQMIVLEEEWSDYMDKGKLSLNGRGVAKHDGFHNGKTFPNLKDEDIVDWHSVDYCVERLSKKRKKPYFIACGLYKPHLAFVAPRKYYKDFPLDEIKLPPHIENDLDDIPPAGIKMANPQGDHAKFLKSGRWKAAIQSYLATCAYTDMNVGRLLDAFEKSPDRKNTIIVFWSDHGWSLGEKQHWRKFALWEETTRIPMIWVAPGVTKPGTRCSQPVDTMSIYPTLCSLTRIEKPDHVSGHDISSLLRNPKSKWQYPAITTHGRGNHSVRTATERYIRYADGSEEYYDHSKDPYEWKNLAATSDLTRFKKWLPEKEVSSKAQKKKTKKPKK</sequence>
<dbReference type="GO" id="GO:0046872">
    <property type="term" value="F:metal ion binding"/>
    <property type="evidence" value="ECO:0007669"/>
    <property type="project" value="UniProtKB-KW"/>
</dbReference>